<evidence type="ECO:0000313" key="8">
    <source>
        <dbReference type="EMBL" id="SDW76575.1"/>
    </source>
</evidence>
<dbReference type="EMBL" id="FNMZ01000002">
    <property type="protein sequence ID" value="SDW76575.1"/>
    <property type="molecule type" value="Genomic_DNA"/>
</dbReference>
<dbReference type="SMART" id="SM00155">
    <property type="entry name" value="PLDc"/>
    <property type="match status" value="2"/>
</dbReference>
<evidence type="ECO:0000256" key="4">
    <source>
        <dbReference type="ARBA" id="ARBA00022525"/>
    </source>
</evidence>
<comment type="subcellular location">
    <subcellularLocation>
        <location evidence="2">Secreted</location>
    </subcellularLocation>
</comment>
<feature type="domain" description="PLD phosphodiesterase" evidence="7">
    <location>
        <begin position="142"/>
        <end position="169"/>
    </location>
</feature>
<name>A0A1H2W7S4_9RHOB</name>
<keyword evidence="4" id="KW-0964">Secreted</keyword>
<evidence type="ECO:0000256" key="5">
    <source>
        <dbReference type="ARBA" id="ARBA00029594"/>
    </source>
</evidence>
<feature type="domain" description="PLD phosphodiesterase" evidence="7">
    <location>
        <begin position="326"/>
        <end position="353"/>
    </location>
</feature>
<dbReference type="CDD" id="cd09110">
    <property type="entry name" value="PLDc_CLS_1"/>
    <property type="match status" value="1"/>
</dbReference>
<evidence type="ECO:0000259" key="7">
    <source>
        <dbReference type="PROSITE" id="PS50035"/>
    </source>
</evidence>
<keyword evidence="9" id="KW-1185">Reference proteome</keyword>
<dbReference type="InterPro" id="IPR025202">
    <property type="entry name" value="PLD-like_dom"/>
</dbReference>
<evidence type="ECO:0000256" key="2">
    <source>
        <dbReference type="ARBA" id="ARBA00004613"/>
    </source>
</evidence>
<comment type="function">
    <text evidence="1">Could be a virulence factor.</text>
</comment>
<evidence type="ECO:0000256" key="3">
    <source>
        <dbReference type="ARBA" id="ARBA00018392"/>
    </source>
</evidence>
<dbReference type="Pfam" id="PF13091">
    <property type="entry name" value="PLDc_2"/>
    <property type="match status" value="2"/>
</dbReference>
<gene>
    <name evidence="8" type="ORF">SAMN05444336_102291</name>
</gene>
<dbReference type="PANTHER" id="PTHR21248:SF22">
    <property type="entry name" value="PHOSPHOLIPASE D"/>
    <property type="match status" value="1"/>
</dbReference>
<dbReference type="InterPro" id="IPR001736">
    <property type="entry name" value="PLipase_D/transphosphatidylase"/>
</dbReference>
<protein>
    <recommendedName>
        <fullName evidence="3">Phospholipase D</fullName>
    </recommendedName>
    <alternativeName>
        <fullName evidence="5">Choline phosphatase</fullName>
    </alternativeName>
</protein>
<evidence type="ECO:0000313" key="9">
    <source>
        <dbReference type="Proteomes" id="UP000199118"/>
    </source>
</evidence>
<dbReference type="STRING" id="356660.SAMN05444336_102291"/>
<dbReference type="Gene3D" id="3.30.870.10">
    <property type="entry name" value="Endonuclease Chain A"/>
    <property type="match status" value="2"/>
</dbReference>
<organism evidence="8 9">
    <name type="scientific">Albimonas donghaensis</name>
    <dbReference type="NCBI Taxonomy" id="356660"/>
    <lineage>
        <taxon>Bacteria</taxon>
        <taxon>Pseudomonadati</taxon>
        <taxon>Pseudomonadota</taxon>
        <taxon>Alphaproteobacteria</taxon>
        <taxon>Rhodobacterales</taxon>
        <taxon>Paracoccaceae</taxon>
        <taxon>Albimonas</taxon>
    </lineage>
</organism>
<dbReference type="Proteomes" id="UP000199118">
    <property type="component" value="Unassembled WGS sequence"/>
</dbReference>
<dbReference type="GO" id="GO:0005576">
    <property type="term" value="C:extracellular region"/>
    <property type="evidence" value="ECO:0007669"/>
    <property type="project" value="UniProtKB-SubCell"/>
</dbReference>
<evidence type="ECO:0000256" key="6">
    <source>
        <dbReference type="SAM" id="MobiDB-lite"/>
    </source>
</evidence>
<dbReference type="PANTHER" id="PTHR21248">
    <property type="entry name" value="CARDIOLIPIN SYNTHASE"/>
    <property type="match status" value="1"/>
</dbReference>
<sequence>MTLIDASPAAPPRPRHPIPPRPDPGARRLALALESALGTPFSPGNRVDVLRNGDQIFPAMLDAIAAARRRIEFLTFVYWQGEIAERFAEALAARARDGVETLVVLDGFGARPMSSNLVTLMQDAGVQVRWFRPLPRLKLWQSDNRTHRKALIIDGRVGFTGGVGIAAEWEGNADGPDHWRDTHFRIRGPAVAGLRAAFYEDWMESGGDLGPLFTVAPTPTRVRPGVDETGGTLAQVAPAGASVGLNSIARLHNALIRLARRRLRICTPYFSPDQTMADLLEAAARRGVEVQVMMPGPIIDKRLSELAGAEHWERLMAAGVTLMQYQPTMLHAKLITIDGRLASIGSANFNQRSRLKDHEVAVNLLDAEMCALLDGHFEQDLELCEPVCPRRWGRRSMLRRALEAAASPLRSQA</sequence>
<dbReference type="RefSeq" id="WP_176954669.1">
    <property type="nucleotide sequence ID" value="NZ_FNMZ01000002.1"/>
</dbReference>
<dbReference type="AlphaFoldDB" id="A0A1H2W7S4"/>
<dbReference type="PROSITE" id="PS50035">
    <property type="entry name" value="PLD"/>
    <property type="match status" value="2"/>
</dbReference>
<evidence type="ECO:0000256" key="1">
    <source>
        <dbReference type="ARBA" id="ARBA00003145"/>
    </source>
</evidence>
<dbReference type="GO" id="GO:0030572">
    <property type="term" value="F:phosphatidyltransferase activity"/>
    <property type="evidence" value="ECO:0007669"/>
    <property type="project" value="UniProtKB-ARBA"/>
</dbReference>
<feature type="region of interest" description="Disordered" evidence="6">
    <location>
        <begin position="1"/>
        <end position="25"/>
    </location>
</feature>
<reference evidence="8 9" key="1">
    <citation type="submission" date="2016-10" db="EMBL/GenBank/DDBJ databases">
        <authorList>
            <person name="de Groot N.N."/>
        </authorList>
    </citation>
    <scope>NUCLEOTIDE SEQUENCE [LARGE SCALE GENOMIC DNA]</scope>
    <source>
        <strain evidence="8 9">DSM 17890</strain>
    </source>
</reference>
<proteinExistence type="predicted"/>
<dbReference type="GO" id="GO:0032049">
    <property type="term" value="P:cardiolipin biosynthetic process"/>
    <property type="evidence" value="ECO:0007669"/>
    <property type="project" value="UniProtKB-ARBA"/>
</dbReference>
<accession>A0A1H2W7S4</accession>
<dbReference type="SUPFAM" id="SSF56024">
    <property type="entry name" value="Phospholipase D/nuclease"/>
    <property type="match status" value="2"/>
</dbReference>